<evidence type="ECO:0000313" key="1">
    <source>
        <dbReference type="EMBL" id="EIA09751.1"/>
    </source>
</evidence>
<dbReference type="NCBIfam" id="NF033708">
    <property type="entry name" value="T9SS_Cterm_ChiA"/>
    <property type="match status" value="1"/>
</dbReference>
<protein>
    <recommendedName>
        <fullName evidence="3">T9SS sorting signal type C domain-containing protein</fullName>
    </recommendedName>
</protein>
<dbReference type="InterPro" id="IPR013783">
    <property type="entry name" value="Ig-like_fold"/>
</dbReference>
<gene>
    <name evidence="1" type="ORF">HJ01_00848</name>
</gene>
<dbReference type="Gene3D" id="2.60.40.10">
    <property type="entry name" value="Immunoglobulins"/>
    <property type="match status" value="1"/>
</dbReference>
<dbReference type="CDD" id="cd00146">
    <property type="entry name" value="PKD"/>
    <property type="match status" value="1"/>
</dbReference>
<dbReference type="Proteomes" id="UP000005566">
    <property type="component" value="Unassembled WGS sequence"/>
</dbReference>
<dbReference type="SUPFAM" id="SSF49299">
    <property type="entry name" value="PKD domain"/>
    <property type="match status" value="1"/>
</dbReference>
<name>H7FNV0_FLAFP</name>
<dbReference type="PATRIC" id="fig|1086011.3.peg.835"/>
<comment type="caution">
    <text evidence="1">The sequence shown here is derived from an EMBL/GenBank/DDBJ whole genome shotgun (WGS) entry which is preliminary data.</text>
</comment>
<sequence length="639" mass="68349">MPIVAVNSPLEITCTNTTVALSGTGSAISDVIYAWSTLDGTFSGATDAINATATSVGTYTLTVTKTDTGCSDSKTVTVTKNIPTNRWSGGSWSISGGPSLEQDLVFEENFDSKTDDADGVVEGCSCLVNSTKAVLFNPGHSLIIRNNVTVNGTLTFENNASLVQINDTPSIVNSGKIIYNRTTPKILKTDYVYWSSPVNGAALKAIQTATLYYSFNASGNSWLNANANTIMDISKGYIVRGAGTWFDAGDVVVTASFKGEPHNGVIPVTIVGAGKNNLIGNPYPSAIDGYAFLAANTDVVPGGATDILEGALYFWTHKSAIQLASGIKNGTAGSGAYAYTSDDYSPFTKVGGTNSVTGNIAAGQSFFARGSTTGGQAKFFNSMRLDGDKILDNSSFLKPGSASKTQKTTTTNKIEKSRIWLNLTNTQGAFKQMLLGYMTGATNNYDRGYDALSFNGNSFINFYSINNTSLLTIQGRALPIQETDLVPLGYSSTIVGDFSISIDKTDGALSTMAVFLEDKLTNTTHNLKKGAYTFTTEKGTFNDRFVLSYVDKATLATDDFEILENGVVITSKNKEININALTNYIDKVFVYDVTGKQIFLKSKIDKNELTISNIGNTDQVLIVKVLLQDNTIITKKIIF</sequence>
<dbReference type="InterPro" id="IPR035986">
    <property type="entry name" value="PKD_dom_sf"/>
</dbReference>
<dbReference type="STRING" id="1086011.HJ01_00848"/>
<reference evidence="1 2" key="1">
    <citation type="journal article" date="2014" name="Acta Crystallogr. D">
        <title>Structure-based characterization and antifreeze properties of a hyperactive ice-binding protein from the Antarctic bacterium Flavobacterium frigoris PS1.</title>
        <authorList>
            <person name="Do H."/>
            <person name="Kim S.J."/>
            <person name="Kim H.J."/>
            <person name="Lee J.H."/>
        </authorList>
    </citation>
    <scope>NUCLEOTIDE SEQUENCE [LARGE SCALE GENOMIC DNA]</scope>
    <source>
        <strain evidence="1 2">PS1</strain>
    </source>
</reference>
<evidence type="ECO:0008006" key="3">
    <source>
        <dbReference type="Google" id="ProtNLM"/>
    </source>
</evidence>
<accession>H7FNV0</accession>
<dbReference type="eggNOG" id="COG1345">
    <property type="taxonomic scope" value="Bacteria"/>
</dbReference>
<organism evidence="1 2">
    <name type="scientific">Flavobacterium frigoris (strain PS1)</name>
    <dbReference type="NCBI Taxonomy" id="1086011"/>
    <lineage>
        <taxon>Bacteria</taxon>
        <taxon>Pseudomonadati</taxon>
        <taxon>Bacteroidota</taxon>
        <taxon>Flavobacteriia</taxon>
        <taxon>Flavobacteriales</taxon>
        <taxon>Flavobacteriaceae</taxon>
        <taxon>Flavobacterium</taxon>
    </lineage>
</organism>
<proteinExistence type="predicted"/>
<evidence type="ECO:0000313" key="2">
    <source>
        <dbReference type="Proteomes" id="UP000005566"/>
    </source>
</evidence>
<dbReference type="EMBL" id="AHKF01000011">
    <property type="protein sequence ID" value="EIA09751.1"/>
    <property type="molecule type" value="Genomic_DNA"/>
</dbReference>
<dbReference type="AlphaFoldDB" id="H7FNV0"/>
<keyword evidence="2" id="KW-1185">Reference proteome</keyword>